<dbReference type="AlphaFoldDB" id="A0A4Y2V9W9"/>
<dbReference type="EMBL" id="BGPR01044534">
    <property type="protein sequence ID" value="GBO21312.1"/>
    <property type="molecule type" value="Genomic_DNA"/>
</dbReference>
<name>A0A4Y2V9W9_ARAVE</name>
<feature type="region of interest" description="Disordered" evidence="1">
    <location>
        <begin position="40"/>
        <end position="60"/>
    </location>
</feature>
<protein>
    <submittedName>
        <fullName evidence="3">Uncharacterized protein</fullName>
    </submittedName>
</protein>
<comment type="caution">
    <text evidence="3">The sequence shown here is derived from an EMBL/GenBank/DDBJ whole genome shotgun (WGS) entry which is preliminary data.</text>
</comment>
<evidence type="ECO:0000313" key="2">
    <source>
        <dbReference type="EMBL" id="GBM96686.1"/>
    </source>
</evidence>
<keyword evidence="4" id="KW-1185">Reference proteome</keyword>
<dbReference type="Proteomes" id="UP000499080">
    <property type="component" value="Unassembled WGS sequence"/>
</dbReference>
<gene>
    <name evidence="2" type="ORF">AVEN_136390_1</name>
    <name evidence="3" type="ORF">AVEN_236170_1</name>
</gene>
<organism evidence="3 4">
    <name type="scientific">Araneus ventricosus</name>
    <name type="common">Orbweaver spider</name>
    <name type="synonym">Epeira ventricosa</name>
    <dbReference type="NCBI Taxonomy" id="182803"/>
    <lineage>
        <taxon>Eukaryota</taxon>
        <taxon>Metazoa</taxon>
        <taxon>Ecdysozoa</taxon>
        <taxon>Arthropoda</taxon>
        <taxon>Chelicerata</taxon>
        <taxon>Arachnida</taxon>
        <taxon>Araneae</taxon>
        <taxon>Araneomorphae</taxon>
        <taxon>Entelegynae</taxon>
        <taxon>Araneoidea</taxon>
        <taxon>Araneidae</taxon>
        <taxon>Araneus</taxon>
    </lineage>
</organism>
<proteinExistence type="predicted"/>
<evidence type="ECO:0000313" key="3">
    <source>
        <dbReference type="EMBL" id="GBO21312.1"/>
    </source>
</evidence>
<reference evidence="3 4" key="1">
    <citation type="journal article" date="2019" name="Sci. Rep.">
        <title>Orb-weaving spider Araneus ventricosus genome elucidates the spidroin gene catalogue.</title>
        <authorList>
            <person name="Kono N."/>
            <person name="Nakamura H."/>
            <person name="Ohtoshi R."/>
            <person name="Moran D.A.P."/>
            <person name="Shinohara A."/>
            <person name="Yoshida Y."/>
            <person name="Fujiwara M."/>
            <person name="Mori M."/>
            <person name="Tomita M."/>
            <person name="Arakawa K."/>
        </authorList>
    </citation>
    <scope>NUCLEOTIDE SEQUENCE [LARGE SCALE GENOMIC DNA]</scope>
</reference>
<dbReference type="EMBL" id="BGPR01112976">
    <property type="protein sequence ID" value="GBM96686.1"/>
    <property type="molecule type" value="Genomic_DNA"/>
</dbReference>
<evidence type="ECO:0000313" key="4">
    <source>
        <dbReference type="Proteomes" id="UP000499080"/>
    </source>
</evidence>
<sequence>MPGSLYRGSTVMKYFVLEVGPQDPYCLRAPNAALSVGTVLGHKSRKGKEPTPTRPTRKCVRPLEGPWGMIIIKKKRKRPPSARKGTVPSPQGQGELGGFRKHKNISPNYTISYTTIH</sequence>
<feature type="compositionally biased region" description="Polar residues" evidence="1">
    <location>
        <begin position="105"/>
        <end position="117"/>
    </location>
</feature>
<accession>A0A4Y2V9W9</accession>
<evidence type="ECO:0000256" key="1">
    <source>
        <dbReference type="SAM" id="MobiDB-lite"/>
    </source>
</evidence>
<feature type="region of interest" description="Disordered" evidence="1">
    <location>
        <begin position="74"/>
        <end position="117"/>
    </location>
</feature>